<comment type="similarity">
    <text evidence="1">Belongs to the CapA family.</text>
</comment>
<proteinExistence type="inferred from homology"/>
<dbReference type="PANTHER" id="PTHR33393:SF12">
    <property type="entry name" value="CAPSULE BIOSYNTHESIS PROTEIN CAPA"/>
    <property type="match status" value="1"/>
</dbReference>
<dbReference type="AlphaFoldDB" id="A0A644Z6G5"/>
<dbReference type="InterPro" id="IPR019079">
    <property type="entry name" value="Capsule_synth_CapA"/>
</dbReference>
<dbReference type="PANTHER" id="PTHR33393">
    <property type="entry name" value="POLYGLUTAMINE SYNTHESIS ACCESSORY PROTEIN RV0574C-RELATED"/>
    <property type="match status" value="1"/>
</dbReference>
<protein>
    <recommendedName>
        <fullName evidence="2">Capsule synthesis protein CapA domain-containing protein</fullName>
    </recommendedName>
</protein>
<dbReference type="Gene3D" id="3.60.21.10">
    <property type="match status" value="1"/>
</dbReference>
<dbReference type="EMBL" id="VSSQ01007336">
    <property type="protein sequence ID" value="MPM35591.1"/>
    <property type="molecule type" value="Genomic_DNA"/>
</dbReference>
<gene>
    <name evidence="3" type="ORF">SDC9_82184</name>
</gene>
<evidence type="ECO:0000259" key="2">
    <source>
        <dbReference type="SMART" id="SM00854"/>
    </source>
</evidence>
<dbReference type="Pfam" id="PF09587">
    <property type="entry name" value="PGA_cap"/>
    <property type="match status" value="1"/>
</dbReference>
<evidence type="ECO:0000256" key="1">
    <source>
        <dbReference type="ARBA" id="ARBA00005662"/>
    </source>
</evidence>
<dbReference type="CDD" id="cd07381">
    <property type="entry name" value="MPP_CapA"/>
    <property type="match status" value="1"/>
</dbReference>
<sequence length="392" mass="44352">MTFRNKKTWVHLISFFVFFLTACNQMGPQPDNTPLPVPPPEPIRKEFHFIAVGDNLIHSPIYEHAKKMGGDHYDFSSSYAPVKDAIAAADIAFLNQEVTVAGEEYIISTYPLFNAPKELAVEMSNIGFDIVNQASNHSMDSGMGALVDSWKLWKQLNVEVVGFFEKDAGAVRILERDGIRFAFLGYNYGLNRFIVDDWYEYGMTFLEEEEIILENVRHAKDIADFVIVSFHWGDEGATSANEQQEHLAKLMAEENVDVVIGHHPHVVQPVEILTRSDGKDMPVFYSLGNFISNQSSGINLLGGMASLYFNVDGDSLFVDRISMIPLVTHYEPQYKATRVLFLDRYTEEEAATHGVHSTTEYFSTPLLRYVFDDIIKEEFRGKAPDNIPKEGN</sequence>
<dbReference type="SMART" id="SM00854">
    <property type="entry name" value="PGA_cap"/>
    <property type="match status" value="1"/>
</dbReference>
<evidence type="ECO:0000313" key="3">
    <source>
        <dbReference type="EMBL" id="MPM35591.1"/>
    </source>
</evidence>
<accession>A0A644Z6G5</accession>
<dbReference type="InterPro" id="IPR029052">
    <property type="entry name" value="Metallo-depent_PP-like"/>
</dbReference>
<dbReference type="InterPro" id="IPR052169">
    <property type="entry name" value="CW_Biosynth-Accessory"/>
</dbReference>
<feature type="domain" description="Capsule synthesis protein CapA" evidence="2">
    <location>
        <begin position="48"/>
        <end position="294"/>
    </location>
</feature>
<dbReference type="PROSITE" id="PS51257">
    <property type="entry name" value="PROKAR_LIPOPROTEIN"/>
    <property type="match status" value="1"/>
</dbReference>
<reference evidence="3" key="1">
    <citation type="submission" date="2019-08" db="EMBL/GenBank/DDBJ databases">
        <authorList>
            <person name="Kucharzyk K."/>
            <person name="Murdoch R.W."/>
            <person name="Higgins S."/>
            <person name="Loffler F."/>
        </authorList>
    </citation>
    <scope>NUCLEOTIDE SEQUENCE</scope>
</reference>
<organism evidence="3">
    <name type="scientific">bioreactor metagenome</name>
    <dbReference type="NCBI Taxonomy" id="1076179"/>
    <lineage>
        <taxon>unclassified sequences</taxon>
        <taxon>metagenomes</taxon>
        <taxon>ecological metagenomes</taxon>
    </lineage>
</organism>
<dbReference type="SUPFAM" id="SSF56300">
    <property type="entry name" value="Metallo-dependent phosphatases"/>
    <property type="match status" value="1"/>
</dbReference>
<name>A0A644Z6G5_9ZZZZ</name>
<comment type="caution">
    <text evidence="3">The sequence shown here is derived from an EMBL/GenBank/DDBJ whole genome shotgun (WGS) entry which is preliminary data.</text>
</comment>